<accession>A0AAD3CI63</accession>
<gene>
    <name evidence="1" type="ORF">CTEN210_02787</name>
</gene>
<dbReference type="Proteomes" id="UP001054902">
    <property type="component" value="Unassembled WGS sequence"/>
</dbReference>
<sequence>MRRTFLKEERKSYSEESYSAPRIARNSQNEESYMQSLWKGEQILEEDIITQLPSIVDVVVTYCHSDFTSYIDELDAVLPAEVEKLNFVIMSKCGNENLIENIMKEKLKFKFRHDIGYTIHHLINKGGCDLGIAHYINNFFKTEVESTAKEKVIFFLKDGPRTKENFHVFTGKWRSLENMWGFGSKGRFICGIEISEKHHHGFISREFVDGQLRKKHTQRFETPSVYHQPITLNHFMIKEYSRFNDPKHVSSGPNFTRGYENLKDFLEGDLNMKFPLGKPVEVCYGGTFALSGAKLFSKKSEIEQAVTQIEKLLLEGEDITVIEHFLERLWAWMLSRQMKHGDINPFMQMQNVALRNGAYAKKIKEWSNFLKPVK</sequence>
<organism evidence="1 2">
    <name type="scientific">Chaetoceros tenuissimus</name>
    <dbReference type="NCBI Taxonomy" id="426638"/>
    <lineage>
        <taxon>Eukaryota</taxon>
        <taxon>Sar</taxon>
        <taxon>Stramenopiles</taxon>
        <taxon>Ochrophyta</taxon>
        <taxon>Bacillariophyta</taxon>
        <taxon>Coscinodiscophyceae</taxon>
        <taxon>Chaetocerotophycidae</taxon>
        <taxon>Chaetocerotales</taxon>
        <taxon>Chaetocerotaceae</taxon>
        <taxon>Chaetoceros</taxon>
    </lineage>
</organism>
<evidence type="ECO:0000313" key="1">
    <source>
        <dbReference type="EMBL" id="GFH46313.1"/>
    </source>
</evidence>
<dbReference type="EMBL" id="BLLK01000022">
    <property type="protein sequence ID" value="GFH46313.1"/>
    <property type="molecule type" value="Genomic_DNA"/>
</dbReference>
<evidence type="ECO:0000313" key="2">
    <source>
        <dbReference type="Proteomes" id="UP001054902"/>
    </source>
</evidence>
<keyword evidence="2" id="KW-1185">Reference proteome</keyword>
<dbReference type="AlphaFoldDB" id="A0AAD3CI63"/>
<protein>
    <submittedName>
        <fullName evidence="1">Uncharacterized protein</fullName>
    </submittedName>
</protein>
<comment type="caution">
    <text evidence="1">The sequence shown here is derived from an EMBL/GenBank/DDBJ whole genome shotgun (WGS) entry which is preliminary data.</text>
</comment>
<name>A0AAD3CI63_9STRA</name>
<reference evidence="1 2" key="1">
    <citation type="journal article" date="2021" name="Sci. Rep.">
        <title>The genome of the diatom Chaetoceros tenuissimus carries an ancient integrated fragment of an extant virus.</title>
        <authorList>
            <person name="Hongo Y."/>
            <person name="Kimura K."/>
            <person name="Takaki Y."/>
            <person name="Yoshida Y."/>
            <person name="Baba S."/>
            <person name="Kobayashi G."/>
            <person name="Nagasaki K."/>
            <person name="Hano T."/>
            <person name="Tomaru Y."/>
        </authorList>
    </citation>
    <scope>NUCLEOTIDE SEQUENCE [LARGE SCALE GENOMIC DNA]</scope>
    <source>
        <strain evidence="1 2">NIES-3715</strain>
    </source>
</reference>
<proteinExistence type="predicted"/>